<feature type="transmembrane region" description="Helical" evidence="1">
    <location>
        <begin position="48"/>
        <end position="67"/>
    </location>
</feature>
<dbReference type="EMBL" id="JBHUOK010000033">
    <property type="protein sequence ID" value="MFD2791409.1"/>
    <property type="molecule type" value="Genomic_DNA"/>
</dbReference>
<name>A0ABW5VI90_9FLAO</name>
<feature type="transmembrane region" description="Helical" evidence="1">
    <location>
        <begin position="133"/>
        <end position="154"/>
    </location>
</feature>
<feature type="transmembrane region" description="Helical" evidence="1">
    <location>
        <begin position="166"/>
        <end position="189"/>
    </location>
</feature>
<keyword evidence="1" id="KW-0812">Transmembrane</keyword>
<evidence type="ECO:0000256" key="1">
    <source>
        <dbReference type="SAM" id="Phobius"/>
    </source>
</evidence>
<dbReference type="RefSeq" id="WP_251808385.1">
    <property type="nucleotide sequence ID" value="NZ_CP166679.1"/>
</dbReference>
<feature type="transmembrane region" description="Helical" evidence="1">
    <location>
        <begin position="12"/>
        <end position="28"/>
    </location>
</feature>
<protein>
    <submittedName>
        <fullName evidence="2">Uncharacterized protein</fullName>
    </submittedName>
</protein>
<comment type="caution">
    <text evidence="2">The sequence shown here is derived from an EMBL/GenBank/DDBJ whole genome shotgun (WGS) entry which is preliminary data.</text>
</comment>
<accession>A0ABW5VI90</accession>
<feature type="transmembrane region" description="Helical" evidence="1">
    <location>
        <begin position="74"/>
        <end position="91"/>
    </location>
</feature>
<organism evidence="2 3">
    <name type="scientific">Arenibacter antarcticus</name>
    <dbReference type="NCBI Taxonomy" id="2040469"/>
    <lineage>
        <taxon>Bacteria</taxon>
        <taxon>Pseudomonadati</taxon>
        <taxon>Bacteroidota</taxon>
        <taxon>Flavobacteriia</taxon>
        <taxon>Flavobacteriales</taxon>
        <taxon>Flavobacteriaceae</taxon>
        <taxon>Arenibacter</taxon>
    </lineage>
</organism>
<dbReference type="Proteomes" id="UP001597532">
    <property type="component" value="Unassembled WGS sequence"/>
</dbReference>
<sequence length="229" mass="26552">MMNLLTKFEKVAYVILLLAILSGLYLGLTDEVYFNNKFAQEDGPVEWGTAVMLFGISALSLYHLFSLWKYKKSLWKIGTFIFTILFLFGAGEEISWGQRIFEVASSDFFLENNAQGETNLHNLVVGEKKINKLIFSQLLFAVMFLYLIVSPILYRKQTWFKNLADSFAVPIVKWHHTIAFLITTVFVALNPANRTWEVYEFAFGLLFLMIFLNPLNQWIFRKEKTGNKV</sequence>
<evidence type="ECO:0000313" key="3">
    <source>
        <dbReference type="Proteomes" id="UP001597532"/>
    </source>
</evidence>
<keyword evidence="1" id="KW-1133">Transmembrane helix</keyword>
<evidence type="ECO:0000313" key="2">
    <source>
        <dbReference type="EMBL" id="MFD2791409.1"/>
    </source>
</evidence>
<keyword evidence="1" id="KW-0472">Membrane</keyword>
<keyword evidence="3" id="KW-1185">Reference proteome</keyword>
<reference evidence="3" key="1">
    <citation type="journal article" date="2019" name="Int. J. Syst. Evol. Microbiol.">
        <title>The Global Catalogue of Microorganisms (GCM) 10K type strain sequencing project: providing services to taxonomists for standard genome sequencing and annotation.</title>
        <authorList>
            <consortium name="The Broad Institute Genomics Platform"/>
            <consortium name="The Broad Institute Genome Sequencing Center for Infectious Disease"/>
            <person name="Wu L."/>
            <person name="Ma J."/>
        </authorList>
    </citation>
    <scope>NUCLEOTIDE SEQUENCE [LARGE SCALE GENOMIC DNA]</scope>
    <source>
        <strain evidence="3">KCTC 52924</strain>
    </source>
</reference>
<proteinExistence type="predicted"/>
<gene>
    <name evidence="2" type="ORF">ACFS1K_16675</name>
</gene>
<feature type="transmembrane region" description="Helical" evidence="1">
    <location>
        <begin position="201"/>
        <end position="220"/>
    </location>
</feature>